<keyword evidence="1" id="KW-1133">Transmembrane helix</keyword>
<protein>
    <submittedName>
        <fullName evidence="2">Uncharacterized protein</fullName>
    </submittedName>
</protein>
<dbReference type="KEGG" id="eiv:EIN_334350"/>
<accession>A0A0A1UG84</accession>
<feature type="transmembrane region" description="Helical" evidence="1">
    <location>
        <begin position="61"/>
        <end position="83"/>
    </location>
</feature>
<gene>
    <name evidence="2" type="ORF">EIN_334350</name>
</gene>
<dbReference type="RefSeq" id="XP_004259209.1">
    <property type="nucleotide sequence ID" value="XM_004259161.1"/>
</dbReference>
<evidence type="ECO:0000313" key="2">
    <source>
        <dbReference type="EMBL" id="ELP92438.1"/>
    </source>
</evidence>
<keyword evidence="1" id="KW-0472">Membrane</keyword>
<keyword evidence="3" id="KW-1185">Reference proteome</keyword>
<dbReference type="Proteomes" id="UP000014680">
    <property type="component" value="Unassembled WGS sequence"/>
</dbReference>
<proteinExistence type="predicted"/>
<organism evidence="2 3">
    <name type="scientific">Entamoeba invadens IP1</name>
    <dbReference type="NCBI Taxonomy" id="370355"/>
    <lineage>
        <taxon>Eukaryota</taxon>
        <taxon>Amoebozoa</taxon>
        <taxon>Evosea</taxon>
        <taxon>Archamoebae</taxon>
        <taxon>Mastigamoebida</taxon>
        <taxon>Entamoebidae</taxon>
        <taxon>Entamoeba</taxon>
    </lineage>
</organism>
<evidence type="ECO:0000313" key="3">
    <source>
        <dbReference type="Proteomes" id="UP000014680"/>
    </source>
</evidence>
<reference evidence="2 3" key="1">
    <citation type="submission" date="2012-10" db="EMBL/GenBank/DDBJ databases">
        <authorList>
            <person name="Zafar N."/>
            <person name="Inman J."/>
            <person name="Hall N."/>
            <person name="Lorenzi H."/>
            <person name="Caler E."/>
        </authorList>
    </citation>
    <scope>NUCLEOTIDE SEQUENCE [LARGE SCALE GENOMIC DNA]</scope>
    <source>
        <strain evidence="2 3">IP1</strain>
    </source>
</reference>
<name>A0A0A1UG84_ENTIV</name>
<sequence length="129" mass="15417">MFYPSRAEPILVQPVQTIQYQQLPPPIQLQQVQMPITQVQQVPPIPVQQVKRVEESNSVIAVFYALGYVLPIIWMVQLFFIFSRNVNVKLWGYRALSALLLYIFITFLTLFLCYKDDLEHCRYYYYNRY</sequence>
<feature type="transmembrane region" description="Helical" evidence="1">
    <location>
        <begin position="95"/>
        <end position="114"/>
    </location>
</feature>
<dbReference type="AlphaFoldDB" id="A0A0A1UG84"/>
<dbReference type="VEuPathDB" id="AmoebaDB:EIN_334350"/>
<dbReference type="GeneID" id="14891398"/>
<evidence type="ECO:0000256" key="1">
    <source>
        <dbReference type="SAM" id="Phobius"/>
    </source>
</evidence>
<keyword evidence="1" id="KW-0812">Transmembrane</keyword>
<dbReference type="EMBL" id="KB206369">
    <property type="protein sequence ID" value="ELP92438.1"/>
    <property type="molecule type" value="Genomic_DNA"/>
</dbReference>